<evidence type="ECO:0000313" key="2">
    <source>
        <dbReference type="EMBL" id="MDH6217085.1"/>
    </source>
</evidence>
<sequence length="67" mass="7017">MTTPAIVGPFVKSSASGQQDNCVEVAPLSDGGRAVRDSKDKPGPILMFTTAEWTAFVTGVKGSEFDL</sequence>
<keyword evidence="3" id="KW-1185">Reference proteome</keyword>
<protein>
    <recommendedName>
        <fullName evidence="1">DUF397 domain-containing protein</fullName>
    </recommendedName>
</protein>
<reference evidence="2 3" key="1">
    <citation type="submission" date="2023-04" db="EMBL/GenBank/DDBJ databases">
        <title>Forest soil microbial communities from Buena Vista Peninsula, Colon Province, Panama.</title>
        <authorList>
            <person name="Bouskill N."/>
        </authorList>
    </citation>
    <scope>NUCLEOTIDE SEQUENCE [LARGE SCALE GENOMIC DNA]</scope>
    <source>
        <strain evidence="2 3">GGS1</strain>
    </source>
</reference>
<dbReference type="RefSeq" id="WP_280878015.1">
    <property type="nucleotide sequence ID" value="NZ_JARXVH010000006.1"/>
</dbReference>
<dbReference type="InterPro" id="IPR007278">
    <property type="entry name" value="DUF397"/>
</dbReference>
<dbReference type="EMBL" id="JARXVH010000006">
    <property type="protein sequence ID" value="MDH6217085.1"/>
    <property type="molecule type" value="Genomic_DNA"/>
</dbReference>
<comment type="caution">
    <text evidence="2">The sequence shown here is derived from an EMBL/GenBank/DDBJ whole genome shotgun (WGS) entry which is preliminary data.</text>
</comment>
<organism evidence="2 3">
    <name type="scientific">Streptomyces pseudovenezuelae</name>
    <dbReference type="NCBI Taxonomy" id="67350"/>
    <lineage>
        <taxon>Bacteria</taxon>
        <taxon>Bacillati</taxon>
        <taxon>Actinomycetota</taxon>
        <taxon>Actinomycetes</taxon>
        <taxon>Kitasatosporales</taxon>
        <taxon>Streptomycetaceae</taxon>
        <taxon>Streptomyces</taxon>
        <taxon>Streptomyces aurantiacus group</taxon>
    </lineage>
</organism>
<accession>A0ABT6LLA4</accession>
<evidence type="ECO:0000313" key="3">
    <source>
        <dbReference type="Proteomes" id="UP001160499"/>
    </source>
</evidence>
<feature type="domain" description="DUF397" evidence="1">
    <location>
        <begin position="11"/>
        <end position="61"/>
    </location>
</feature>
<name>A0ABT6LLA4_9ACTN</name>
<evidence type="ECO:0000259" key="1">
    <source>
        <dbReference type="Pfam" id="PF04149"/>
    </source>
</evidence>
<proteinExistence type="predicted"/>
<gene>
    <name evidence="2" type="ORF">M2283_004403</name>
</gene>
<dbReference type="Proteomes" id="UP001160499">
    <property type="component" value="Unassembled WGS sequence"/>
</dbReference>
<dbReference type="Pfam" id="PF04149">
    <property type="entry name" value="DUF397"/>
    <property type="match status" value="1"/>
</dbReference>